<proteinExistence type="predicted"/>
<dbReference type="PRINTS" id="PR00111">
    <property type="entry name" value="ABHYDROLASE"/>
</dbReference>
<dbReference type="Pfam" id="PF00561">
    <property type="entry name" value="Abhydrolase_1"/>
    <property type="match status" value="1"/>
</dbReference>
<dbReference type="SUPFAM" id="SSF53474">
    <property type="entry name" value="alpha/beta-Hydrolases"/>
    <property type="match status" value="1"/>
</dbReference>
<dbReference type="OrthoDB" id="9804723at2"/>
<sequence>MRGPLHRGPFRHPRLQHHHRAGRRSRGPGRGGAVTAFLTWGSGAPLICLHGIGGAADLWAPTAAALPGRQVLAWNQPGYGGNPLLADLSFSTLADNLAAELVQKGITSADFIGHSMGGMVAIELALRHPGLVRTLIPYATTPAFGGKDPSFARDFLAKRLAPLDAGASMAECAAGLVRGMCAPTADPAAEPAAIAAMSLVPEATYRATLACLTTFDRRDALGAITQPTHCIAGAEDKVAPARTMQRMADAIPGATLSLIPGAGHLPHLEQPAAFHATLRSLLDR</sequence>
<evidence type="ECO:0000256" key="2">
    <source>
        <dbReference type="SAM" id="MobiDB-lite"/>
    </source>
</evidence>
<organism evidence="4 5">
    <name type="scientific">Rhodovarius crocodyli</name>
    <dbReference type="NCBI Taxonomy" id="1979269"/>
    <lineage>
        <taxon>Bacteria</taxon>
        <taxon>Pseudomonadati</taxon>
        <taxon>Pseudomonadota</taxon>
        <taxon>Alphaproteobacteria</taxon>
        <taxon>Acetobacterales</taxon>
        <taxon>Roseomonadaceae</taxon>
        <taxon>Rhodovarius</taxon>
    </lineage>
</organism>
<reference evidence="4 5" key="1">
    <citation type="submission" date="2019-01" db="EMBL/GenBank/DDBJ databases">
        <authorList>
            <person name="Chen W.-M."/>
        </authorList>
    </citation>
    <scope>NUCLEOTIDE SEQUENCE [LARGE SCALE GENOMIC DNA]</scope>
    <source>
        <strain evidence="4 5">CCP-6</strain>
    </source>
</reference>
<dbReference type="Proteomes" id="UP000282957">
    <property type="component" value="Unassembled WGS sequence"/>
</dbReference>
<evidence type="ECO:0000259" key="3">
    <source>
        <dbReference type="Pfam" id="PF00561"/>
    </source>
</evidence>
<accession>A0A437MPE6</accession>
<dbReference type="EMBL" id="SACL01000001">
    <property type="protein sequence ID" value="RVT99513.1"/>
    <property type="molecule type" value="Genomic_DNA"/>
</dbReference>
<dbReference type="PANTHER" id="PTHR43798:SF31">
    <property type="entry name" value="AB HYDROLASE SUPERFAMILY PROTEIN YCLE"/>
    <property type="match status" value="1"/>
</dbReference>
<feature type="region of interest" description="Disordered" evidence="2">
    <location>
        <begin position="1"/>
        <end position="30"/>
    </location>
</feature>
<keyword evidence="1 4" id="KW-0378">Hydrolase</keyword>
<dbReference type="Gene3D" id="3.40.50.1820">
    <property type="entry name" value="alpha/beta hydrolase"/>
    <property type="match status" value="1"/>
</dbReference>
<evidence type="ECO:0000313" key="5">
    <source>
        <dbReference type="Proteomes" id="UP000282957"/>
    </source>
</evidence>
<keyword evidence="5" id="KW-1185">Reference proteome</keyword>
<protein>
    <submittedName>
        <fullName evidence="4">Alpha/beta fold hydrolase</fullName>
    </submittedName>
</protein>
<feature type="domain" description="AB hydrolase-1" evidence="3">
    <location>
        <begin position="45"/>
        <end position="271"/>
    </location>
</feature>
<comment type="caution">
    <text evidence="4">The sequence shown here is derived from an EMBL/GenBank/DDBJ whole genome shotgun (WGS) entry which is preliminary data.</text>
</comment>
<dbReference type="AlphaFoldDB" id="A0A437MPE6"/>
<feature type="compositionally biased region" description="Basic residues" evidence="2">
    <location>
        <begin position="1"/>
        <end position="27"/>
    </location>
</feature>
<name>A0A437MPE6_9PROT</name>
<dbReference type="GO" id="GO:0016787">
    <property type="term" value="F:hydrolase activity"/>
    <property type="evidence" value="ECO:0007669"/>
    <property type="project" value="UniProtKB-KW"/>
</dbReference>
<dbReference type="InterPro" id="IPR000073">
    <property type="entry name" value="AB_hydrolase_1"/>
</dbReference>
<evidence type="ECO:0000256" key="1">
    <source>
        <dbReference type="ARBA" id="ARBA00022801"/>
    </source>
</evidence>
<evidence type="ECO:0000313" key="4">
    <source>
        <dbReference type="EMBL" id="RVT99513.1"/>
    </source>
</evidence>
<gene>
    <name evidence="4" type="ORF">EOD42_05350</name>
</gene>
<dbReference type="InterPro" id="IPR029058">
    <property type="entry name" value="AB_hydrolase_fold"/>
</dbReference>
<dbReference type="InterPro" id="IPR050266">
    <property type="entry name" value="AB_hydrolase_sf"/>
</dbReference>
<dbReference type="GO" id="GO:0016020">
    <property type="term" value="C:membrane"/>
    <property type="evidence" value="ECO:0007669"/>
    <property type="project" value="TreeGrafter"/>
</dbReference>
<dbReference type="PANTHER" id="PTHR43798">
    <property type="entry name" value="MONOACYLGLYCEROL LIPASE"/>
    <property type="match status" value="1"/>
</dbReference>